<gene>
    <name evidence="1" type="ORF">ACFPCZ_07395</name>
</gene>
<proteinExistence type="predicted"/>
<sequence length="94" mass="9630">MHPAVGAHEVPVRAAVPRTCGLIGAIDWTGPAARDRTLRILACRFPAAGGAFFLFLQSPVLMVQIRGVGGSVRVAVLGVHSILEGFAITVGGGA</sequence>
<accession>A0ABV9SIZ7</accession>
<dbReference type="EMBL" id="JBHSIY010000006">
    <property type="protein sequence ID" value="MFC4866450.1"/>
    <property type="molecule type" value="Genomic_DNA"/>
</dbReference>
<protein>
    <submittedName>
        <fullName evidence="1">Uncharacterized protein</fullName>
    </submittedName>
</protein>
<reference evidence="2" key="1">
    <citation type="journal article" date="2019" name="Int. J. Syst. Evol. Microbiol.">
        <title>The Global Catalogue of Microorganisms (GCM) 10K type strain sequencing project: providing services to taxonomists for standard genome sequencing and annotation.</title>
        <authorList>
            <consortium name="The Broad Institute Genomics Platform"/>
            <consortium name="The Broad Institute Genome Sequencing Center for Infectious Disease"/>
            <person name="Wu L."/>
            <person name="Ma J."/>
        </authorList>
    </citation>
    <scope>NUCLEOTIDE SEQUENCE [LARGE SCALE GENOMIC DNA]</scope>
    <source>
        <strain evidence="2">CGMCC 4.7304</strain>
    </source>
</reference>
<evidence type="ECO:0000313" key="2">
    <source>
        <dbReference type="Proteomes" id="UP001595858"/>
    </source>
</evidence>
<organism evidence="1 2">
    <name type="scientific">Streptomonospora arabica</name>
    <dbReference type="NCBI Taxonomy" id="412417"/>
    <lineage>
        <taxon>Bacteria</taxon>
        <taxon>Bacillati</taxon>
        <taxon>Actinomycetota</taxon>
        <taxon>Actinomycetes</taxon>
        <taxon>Streptosporangiales</taxon>
        <taxon>Nocardiopsidaceae</taxon>
        <taxon>Streptomonospora</taxon>
    </lineage>
</organism>
<evidence type="ECO:0000313" key="1">
    <source>
        <dbReference type="EMBL" id="MFC4866450.1"/>
    </source>
</evidence>
<name>A0ABV9SIZ7_9ACTN</name>
<dbReference type="Proteomes" id="UP001595858">
    <property type="component" value="Unassembled WGS sequence"/>
</dbReference>
<keyword evidence="2" id="KW-1185">Reference proteome</keyword>
<comment type="caution">
    <text evidence="1">The sequence shown here is derived from an EMBL/GenBank/DDBJ whole genome shotgun (WGS) entry which is preliminary data.</text>
</comment>
<dbReference type="RefSeq" id="WP_344140193.1">
    <property type="nucleotide sequence ID" value="NZ_BAAAQI010000001.1"/>
</dbReference>